<gene>
    <name evidence="2" type="ORF">NQ318_011970</name>
</gene>
<proteinExistence type="predicted"/>
<feature type="coiled-coil region" evidence="1">
    <location>
        <begin position="66"/>
        <end position="118"/>
    </location>
</feature>
<name>A0AAV8XZP2_9CUCU</name>
<comment type="caution">
    <text evidence="2">The sequence shown here is derived from an EMBL/GenBank/DDBJ whole genome shotgun (WGS) entry which is preliminary data.</text>
</comment>
<sequence>MTTQLKEMQQENKQLLNMIQQIEDHSMSRTPSCSTISMVNLQYKYEELLANYNGLLKILEMRVSDVRKYQEDNARLKQEMESVKVHLQNYEEEISRLSEKLENVKSKKNDKIIKLKKERDTLLLVHNQLIDLLHKQCMEKDEVLHKRIKRIYRSRSSFAATRSIIYLLQYAQDDFFGISMSKVRKNNILTYENFQYQQEIEYLRSLLPVKRYKSDENSVSSEIKISKRY</sequence>
<protein>
    <submittedName>
        <fullName evidence="2">Uncharacterized protein</fullName>
    </submittedName>
</protein>
<dbReference type="AlphaFoldDB" id="A0AAV8XZP2"/>
<reference evidence="2" key="1">
    <citation type="journal article" date="2023" name="Insect Mol. Biol.">
        <title>Genome sequencing provides insights into the evolution of gene families encoding plant cell wall-degrading enzymes in longhorned beetles.</title>
        <authorList>
            <person name="Shin N.R."/>
            <person name="Okamura Y."/>
            <person name="Kirsch R."/>
            <person name="Pauchet Y."/>
        </authorList>
    </citation>
    <scope>NUCLEOTIDE SEQUENCE</scope>
    <source>
        <strain evidence="2">AMC_N1</strain>
    </source>
</reference>
<keyword evidence="3" id="KW-1185">Reference proteome</keyword>
<accession>A0AAV8XZP2</accession>
<dbReference type="EMBL" id="JAPWTK010000277">
    <property type="protein sequence ID" value="KAJ8943758.1"/>
    <property type="molecule type" value="Genomic_DNA"/>
</dbReference>
<evidence type="ECO:0000256" key="1">
    <source>
        <dbReference type="SAM" id="Coils"/>
    </source>
</evidence>
<evidence type="ECO:0000313" key="2">
    <source>
        <dbReference type="EMBL" id="KAJ8943758.1"/>
    </source>
</evidence>
<organism evidence="2 3">
    <name type="scientific">Aromia moschata</name>
    <dbReference type="NCBI Taxonomy" id="1265417"/>
    <lineage>
        <taxon>Eukaryota</taxon>
        <taxon>Metazoa</taxon>
        <taxon>Ecdysozoa</taxon>
        <taxon>Arthropoda</taxon>
        <taxon>Hexapoda</taxon>
        <taxon>Insecta</taxon>
        <taxon>Pterygota</taxon>
        <taxon>Neoptera</taxon>
        <taxon>Endopterygota</taxon>
        <taxon>Coleoptera</taxon>
        <taxon>Polyphaga</taxon>
        <taxon>Cucujiformia</taxon>
        <taxon>Chrysomeloidea</taxon>
        <taxon>Cerambycidae</taxon>
        <taxon>Cerambycinae</taxon>
        <taxon>Callichromatini</taxon>
        <taxon>Aromia</taxon>
    </lineage>
</organism>
<dbReference type="Proteomes" id="UP001162162">
    <property type="component" value="Unassembled WGS sequence"/>
</dbReference>
<keyword evidence="1" id="KW-0175">Coiled coil</keyword>
<evidence type="ECO:0000313" key="3">
    <source>
        <dbReference type="Proteomes" id="UP001162162"/>
    </source>
</evidence>